<sequence>MPGGGPPTRPPGHPAAGYVSAEVTRRGPAGPPVRVAGVSYSGPHSDPFDPFDPFGPSDPRRPSDSSDAWGSDRPRRSRLRRPLTVALAALVPGALLGWLAYEALGGTGSGGNGGAGGARAGAGVSASAPGTAPAGGDDRPGTLSAPPSGAVAPLTGKVVVIDPGHNPANVRHTAEIGRQVDIGTNRKECDTTGTSTNSGYSEAEFTLDVAHRLRTLLEGQGATVKLTQDGDRPFGPCVDERARIGNAAHADAVVSIHADGSAEGDRGFHVILPAAVHAGAADTRAVVGPSKELGKLIANDFARSTGTSPSNYVGDGTGLVTRRDLGGLNLSTVPKVFIECGNMRDSNDAALLTSGAWRQKAAQGMSEGIVSFLHGS</sequence>
<feature type="region of interest" description="Disordered" evidence="2">
    <location>
        <begin position="112"/>
        <end position="150"/>
    </location>
</feature>
<dbReference type="InterPro" id="IPR002508">
    <property type="entry name" value="MurNAc-LAA_cat"/>
</dbReference>
<keyword evidence="1" id="KW-0378">Hydrolase</keyword>
<name>A0A918FVJ7_9ACTN</name>
<dbReference type="CDD" id="cd02696">
    <property type="entry name" value="MurNAc-LAA"/>
    <property type="match status" value="1"/>
</dbReference>
<proteinExistence type="predicted"/>
<dbReference type="Gene3D" id="3.40.630.40">
    <property type="entry name" value="Zn-dependent exopeptidases"/>
    <property type="match status" value="1"/>
</dbReference>
<feature type="region of interest" description="Disordered" evidence="2">
    <location>
        <begin position="1"/>
        <end position="77"/>
    </location>
</feature>
<dbReference type="EMBL" id="BMTL01000011">
    <property type="protein sequence ID" value="GGR90556.1"/>
    <property type="molecule type" value="Genomic_DNA"/>
</dbReference>
<dbReference type="PANTHER" id="PTHR30404:SF0">
    <property type="entry name" value="N-ACETYLMURAMOYL-L-ALANINE AMIDASE AMIC"/>
    <property type="match status" value="1"/>
</dbReference>
<gene>
    <name evidence="4" type="ORF">GCM10010269_32160</name>
</gene>
<feature type="domain" description="MurNAc-LAA" evidence="3">
    <location>
        <begin position="242"/>
        <end position="370"/>
    </location>
</feature>
<dbReference type="GO" id="GO:0030288">
    <property type="term" value="C:outer membrane-bounded periplasmic space"/>
    <property type="evidence" value="ECO:0007669"/>
    <property type="project" value="TreeGrafter"/>
</dbReference>
<reference evidence="4" key="1">
    <citation type="journal article" date="2014" name="Int. J. Syst. Evol. Microbiol.">
        <title>Complete genome sequence of Corynebacterium casei LMG S-19264T (=DSM 44701T), isolated from a smear-ripened cheese.</title>
        <authorList>
            <consortium name="US DOE Joint Genome Institute (JGI-PGF)"/>
            <person name="Walter F."/>
            <person name="Albersmeier A."/>
            <person name="Kalinowski J."/>
            <person name="Ruckert C."/>
        </authorList>
    </citation>
    <scope>NUCLEOTIDE SEQUENCE</scope>
    <source>
        <strain evidence="4">JCM 4386</strain>
    </source>
</reference>
<dbReference type="SMART" id="SM00646">
    <property type="entry name" value="Ami_3"/>
    <property type="match status" value="1"/>
</dbReference>
<evidence type="ECO:0000313" key="4">
    <source>
        <dbReference type="EMBL" id="GGR90556.1"/>
    </source>
</evidence>
<evidence type="ECO:0000256" key="1">
    <source>
        <dbReference type="ARBA" id="ARBA00022801"/>
    </source>
</evidence>
<reference evidence="4" key="2">
    <citation type="submission" date="2020-09" db="EMBL/GenBank/DDBJ databases">
        <authorList>
            <person name="Sun Q."/>
            <person name="Ohkuma M."/>
        </authorList>
    </citation>
    <scope>NUCLEOTIDE SEQUENCE</scope>
    <source>
        <strain evidence="4">JCM 4386</strain>
    </source>
</reference>
<evidence type="ECO:0000256" key="2">
    <source>
        <dbReference type="SAM" id="MobiDB-lite"/>
    </source>
</evidence>
<feature type="compositionally biased region" description="Basic and acidic residues" evidence="2">
    <location>
        <begin position="58"/>
        <end position="74"/>
    </location>
</feature>
<accession>A0A918FVJ7</accession>
<dbReference type="Proteomes" id="UP000606194">
    <property type="component" value="Unassembled WGS sequence"/>
</dbReference>
<dbReference type="InterPro" id="IPR050695">
    <property type="entry name" value="N-acetylmuramoyl_amidase_3"/>
</dbReference>
<organism evidence="4 5">
    <name type="scientific">Streptomyces humidus</name>
    <dbReference type="NCBI Taxonomy" id="52259"/>
    <lineage>
        <taxon>Bacteria</taxon>
        <taxon>Bacillati</taxon>
        <taxon>Actinomycetota</taxon>
        <taxon>Actinomycetes</taxon>
        <taxon>Kitasatosporales</taxon>
        <taxon>Streptomycetaceae</taxon>
        <taxon>Streptomyces</taxon>
    </lineage>
</organism>
<dbReference type="GO" id="GO:0008745">
    <property type="term" value="F:N-acetylmuramoyl-L-alanine amidase activity"/>
    <property type="evidence" value="ECO:0007669"/>
    <property type="project" value="InterPro"/>
</dbReference>
<dbReference type="SUPFAM" id="SSF53187">
    <property type="entry name" value="Zn-dependent exopeptidases"/>
    <property type="match status" value="1"/>
</dbReference>
<dbReference type="AlphaFoldDB" id="A0A918FVJ7"/>
<dbReference type="PANTHER" id="PTHR30404">
    <property type="entry name" value="N-ACETYLMURAMOYL-L-ALANINE AMIDASE"/>
    <property type="match status" value="1"/>
</dbReference>
<protein>
    <submittedName>
        <fullName evidence="4">N-acetylmuramoyl-L-alanine amidase</fullName>
    </submittedName>
</protein>
<feature type="compositionally biased region" description="Low complexity" evidence="2">
    <location>
        <begin position="121"/>
        <end position="135"/>
    </location>
</feature>
<evidence type="ECO:0000259" key="3">
    <source>
        <dbReference type="SMART" id="SM00646"/>
    </source>
</evidence>
<feature type="compositionally biased region" description="Pro residues" evidence="2">
    <location>
        <begin position="1"/>
        <end position="13"/>
    </location>
</feature>
<comment type="caution">
    <text evidence="4">The sequence shown here is derived from an EMBL/GenBank/DDBJ whole genome shotgun (WGS) entry which is preliminary data.</text>
</comment>
<evidence type="ECO:0000313" key="5">
    <source>
        <dbReference type="Proteomes" id="UP000606194"/>
    </source>
</evidence>
<dbReference type="GO" id="GO:0009253">
    <property type="term" value="P:peptidoglycan catabolic process"/>
    <property type="evidence" value="ECO:0007669"/>
    <property type="project" value="InterPro"/>
</dbReference>
<dbReference type="Pfam" id="PF01520">
    <property type="entry name" value="Amidase_3"/>
    <property type="match status" value="1"/>
</dbReference>
<keyword evidence="5" id="KW-1185">Reference proteome</keyword>